<dbReference type="Proteomes" id="UP000663842">
    <property type="component" value="Unassembled WGS sequence"/>
</dbReference>
<name>A0A819DJG6_9BILA</name>
<organism evidence="3 4">
    <name type="scientific">Rotaria magnacalcarata</name>
    <dbReference type="NCBI Taxonomy" id="392030"/>
    <lineage>
        <taxon>Eukaryota</taxon>
        <taxon>Metazoa</taxon>
        <taxon>Spiralia</taxon>
        <taxon>Gnathifera</taxon>
        <taxon>Rotifera</taxon>
        <taxon>Eurotatoria</taxon>
        <taxon>Bdelloidea</taxon>
        <taxon>Philodinida</taxon>
        <taxon>Philodinidae</taxon>
        <taxon>Rotaria</taxon>
    </lineage>
</organism>
<protein>
    <recommendedName>
        <fullName evidence="2">DUF2326 domain-containing protein</fullName>
    </recommendedName>
</protein>
<evidence type="ECO:0000256" key="1">
    <source>
        <dbReference type="SAM" id="Coils"/>
    </source>
</evidence>
<accession>A0A819DJG6</accession>
<dbReference type="Pfam" id="PF10088">
    <property type="entry name" value="DUF2326"/>
    <property type="match status" value="1"/>
</dbReference>
<comment type="caution">
    <text evidence="3">The sequence shown here is derived from an EMBL/GenBank/DDBJ whole genome shotgun (WGS) entry which is preliminary data.</text>
</comment>
<dbReference type="AlphaFoldDB" id="A0A819DJG6"/>
<feature type="domain" description="DUF2326" evidence="2">
    <location>
        <begin position="507"/>
        <end position="640"/>
    </location>
</feature>
<dbReference type="EMBL" id="CAJOBF010000579">
    <property type="protein sequence ID" value="CAF3838643.1"/>
    <property type="molecule type" value="Genomic_DNA"/>
</dbReference>
<reference evidence="3" key="1">
    <citation type="submission" date="2021-02" db="EMBL/GenBank/DDBJ databases">
        <authorList>
            <person name="Nowell W R."/>
        </authorList>
    </citation>
    <scope>NUCLEOTIDE SEQUENCE</scope>
</reference>
<dbReference type="InterPro" id="IPR018760">
    <property type="entry name" value="DUF2326"/>
</dbReference>
<feature type="coiled-coil region" evidence="1">
    <location>
        <begin position="286"/>
        <end position="336"/>
    </location>
</feature>
<evidence type="ECO:0000313" key="3">
    <source>
        <dbReference type="EMBL" id="CAF3838643.1"/>
    </source>
</evidence>
<evidence type="ECO:0000259" key="2">
    <source>
        <dbReference type="Pfam" id="PF10088"/>
    </source>
</evidence>
<evidence type="ECO:0000313" key="4">
    <source>
        <dbReference type="Proteomes" id="UP000663842"/>
    </source>
</evidence>
<sequence length="641" mass="73515">MDLTLEDLPGEKRKQIGKIAHIVAHGKNGPRADDLYPAKKLDTYDNWILLCGTHHDIVDTAINKYSVEDLLKMKKEHETFVRNLLATEILSVGFAELEVAASALLSSSTVMVNGSFALTPPTQKMKKNSLTEYTHNLLTMGLSRSREVGQYIEGQSRFDSGYPDRLKAGSDAARSGLCIKELAGWNFTIDMTLFGSRVRVTREIDNHTKFLINGDIKDWLIEPDFDEKTQNHFLGLDKWKQILGLALFDVPQTNHKYANKWCELDKQDKQLKALEDAIKAGVHETQGELEARKVELEEELSKSRKILADFKVHERYKDIQVEANQLTVELHQLANQNVSEGRKLKQYESAIVDETPPDQVKLEAIYEETGVVFPDSVKRTLEEASAFHTQIIKNRASFLEAEIVRIKNEITRRENLIKVLNDKRATCMELLNTHGALEEYSCLQEEHTKIKAKFEQTLNKIEDIRDKTKRRKVIKSTKLELDKEATIDYEEKRAFWEQSIRLFNETAKALYGTPGEFVIDISDKGYRFKVDIPGGRGGGIRKMRIFCYDLMVICMQQVLDKNVDFLVHDSIIYEGVDERQIAHAIQQAVTKAEEYDFQYIMTINSDMIPYKDFQTGFDFDKHIKLRLSDESESGSLLGIRY</sequence>
<keyword evidence="1" id="KW-0175">Coiled coil</keyword>
<gene>
    <name evidence="3" type="ORF">UXM345_LOCUS7077</name>
</gene>
<proteinExistence type="predicted"/>